<dbReference type="Gene3D" id="2.10.50.10">
    <property type="entry name" value="Tumor Necrosis Factor Receptor, subunit A, domain 2"/>
    <property type="match status" value="1"/>
</dbReference>
<dbReference type="InterPro" id="IPR011641">
    <property type="entry name" value="Tyr-kin_ephrin_A/B_rcpt-like"/>
</dbReference>
<dbReference type="PANTHER" id="PTHR46967">
    <property type="entry name" value="INSULIN-LIKE GROWTH FACTOR BINDING PROTEIN,N-TERMINAL"/>
    <property type="match status" value="1"/>
</dbReference>
<feature type="chain" id="PRO_5040737616" description="Tyrosine-protein kinase ephrin type A/B receptor-like domain-containing protein" evidence="1">
    <location>
        <begin position="20"/>
        <end position="433"/>
    </location>
</feature>
<dbReference type="SUPFAM" id="SSF57184">
    <property type="entry name" value="Growth factor receptor domain"/>
    <property type="match status" value="1"/>
</dbReference>
<evidence type="ECO:0000256" key="1">
    <source>
        <dbReference type="SAM" id="SignalP"/>
    </source>
</evidence>
<protein>
    <recommendedName>
        <fullName evidence="2">Tyrosine-protein kinase ephrin type A/B receptor-like domain-containing protein</fullName>
    </recommendedName>
</protein>
<evidence type="ECO:0000259" key="2">
    <source>
        <dbReference type="Pfam" id="PF07699"/>
    </source>
</evidence>
<proteinExistence type="predicted"/>
<dbReference type="Pfam" id="PF07699">
    <property type="entry name" value="Ephrin_rec_like"/>
    <property type="match status" value="1"/>
</dbReference>
<keyword evidence="4" id="KW-1185">Reference proteome</keyword>
<dbReference type="AlphaFoldDB" id="A0A9W6ZXU9"/>
<feature type="domain" description="Tyrosine-protein kinase ephrin type A/B receptor-like" evidence="2">
    <location>
        <begin position="340"/>
        <end position="384"/>
    </location>
</feature>
<sequence length="433" mass="47835">MKWSTVLCLLSLLFLSSTATEEMCQKDCSMAPTLRMLGPTRPSDAKDDVGNDLYLTRPHPYSQAPMEAAVVRFNSTVQLDLPAWNVTAGHSFGTFHKNYLLRSLRVIAREFVSDDLKILSTTAVQESTPGDATTSYVQITYLSEYVVDFTAPYNHSTTDDFVAVVLDRFESSAAMLNVTGTLQNQAALSPSEPVKTSLVGAGISLPVGYTRPTLGNGQLVEFMRLQTPNPNPFAEFCMTGCTFFFSLEATTSKPAYLSECMAQCDYTYRSAEHITIRYSDLAEAARLECRDGCQIALARCQPGYRCTQAEMTMSGGIESWSDGLMSICPPGTYRDVDYDNVEQCVDCPQGRYREDEKGRYMESCAQCPIGRYVNVTGSSSILKCNRCPAGRFGKFPGLALCACINDKACLDPPEFVSPADAEKRQMFPFEGRW</sequence>
<evidence type="ECO:0000313" key="4">
    <source>
        <dbReference type="Proteomes" id="UP001165085"/>
    </source>
</evidence>
<dbReference type="InterPro" id="IPR009030">
    <property type="entry name" value="Growth_fac_rcpt_cys_sf"/>
</dbReference>
<dbReference type="Proteomes" id="UP001165085">
    <property type="component" value="Unassembled WGS sequence"/>
</dbReference>
<dbReference type="OrthoDB" id="439917at2759"/>
<dbReference type="SMART" id="SM01411">
    <property type="entry name" value="Ephrin_rec_like"/>
    <property type="match status" value="1"/>
</dbReference>
<dbReference type="EMBL" id="BRXY01000058">
    <property type="protein sequence ID" value="GMH59332.1"/>
    <property type="molecule type" value="Genomic_DNA"/>
</dbReference>
<name>A0A9W6ZXU9_9STRA</name>
<organism evidence="3 4">
    <name type="scientific">Triparma strigata</name>
    <dbReference type="NCBI Taxonomy" id="1606541"/>
    <lineage>
        <taxon>Eukaryota</taxon>
        <taxon>Sar</taxon>
        <taxon>Stramenopiles</taxon>
        <taxon>Ochrophyta</taxon>
        <taxon>Bolidophyceae</taxon>
        <taxon>Parmales</taxon>
        <taxon>Triparmaceae</taxon>
        <taxon>Triparma</taxon>
    </lineage>
</organism>
<accession>A0A9W6ZXU9</accession>
<evidence type="ECO:0000313" key="3">
    <source>
        <dbReference type="EMBL" id="GMH59332.1"/>
    </source>
</evidence>
<feature type="signal peptide" evidence="1">
    <location>
        <begin position="1"/>
        <end position="19"/>
    </location>
</feature>
<comment type="caution">
    <text evidence="3">The sequence shown here is derived from an EMBL/GenBank/DDBJ whole genome shotgun (WGS) entry which is preliminary data.</text>
</comment>
<keyword evidence="1" id="KW-0732">Signal</keyword>
<dbReference type="PANTHER" id="PTHR46967:SF2">
    <property type="entry name" value="SUSHI, VON WILLEBRAND FACTOR TYPE A, EGF AND PENTRAXIN DOMAIN-CONTAINING PROTEIN 1-LIKE"/>
    <property type="match status" value="1"/>
</dbReference>
<reference evidence="4" key="1">
    <citation type="journal article" date="2023" name="Commun. Biol.">
        <title>Genome analysis of Parmales, the sister group of diatoms, reveals the evolutionary specialization of diatoms from phago-mixotrophs to photoautotrophs.</title>
        <authorList>
            <person name="Ban H."/>
            <person name="Sato S."/>
            <person name="Yoshikawa S."/>
            <person name="Yamada K."/>
            <person name="Nakamura Y."/>
            <person name="Ichinomiya M."/>
            <person name="Sato N."/>
            <person name="Blanc-Mathieu R."/>
            <person name="Endo H."/>
            <person name="Kuwata A."/>
            <person name="Ogata H."/>
        </authorList>
    </citation>
    <scope>NUCLEOTIDE SEQUENCE [LARGE SCALE GENOMIC DNA]</scope>
    <source>
        <strain evidence="4">NIES 3701</strain>
    </source>
</reference>
<gene>
    <name evidence="3" type="ORF">TrST_g14313</name>
</gene>